<sequence length="36" mass="4012">MKVFLLVGASILVSLVVTKLIKSQRGDKVWHDLETS</sequence>
<name>A0A652YNP9_NOCGL</name>
<gene>
    <name evidence="1" type="ORF">FNL38_10482</name>
</gene>
<comment type="caution">
    <text evidence="1">The sequence shown here is derived from an EMBL/GenBank/DDBJ whole genome shotgun (WGS) entry which is preliminary data.</text>
</comment>
<protein>
    <submittedName>
        <fullName evidence="1">Uncharacterized protein</fullName>
    </submittedName>
</protein>
<reference evidence="1" key="1">
    <citation type="submission" date="2019-07" db="EMBL/GenBank/DDBJ databases">
        <title>Genomic Encyclopedia of Type Strains, Phase IV (KMG-IV): sequencing the most valuable type-strain genomes for metagenomic binning, comparative biology and taxonomic classification.</title>
        <authorList>
            <person name="Goeker M."/>
        </authorList>
    </citation>
    <scope>NUCLEOTIDE SEQUENCE</scope>
    <source>
        <strain evidence="1">DSM 44596</strain>
    </source>
</reference>
<proteinExistence type="predicted"/>
<dbReference type="AlphaFoldDB" id="A0A652YNP9"/>
<organism evidence="1">
    <name type="scientific">Nocardia globerula</name>
    <dbReference type="NCBI Taxonomy" id="1818"/>
    <lineage>
        <taxon>Bacteria</taxon>
        <taxon>Bacillati</taxon>
        <taxon>Actinomycetota</taxon>
        <taxon>Actinomycetes</taxon>
        <taxon>Mycobacteriales</taxon>
        <taxon>Nocardiaceae</taxon>
        <taxon>Nocardia</taxon>
    </lineage>
</organism>
<evidence type="ECO:0000313" key="1">
    <source>
        <dbReference type="EMBL" id="TYQ03716.1"/>
    </source>
</evidence>
<dbReference type="EMBL" id="VNIQ01000004">
    <property type="protein sequence ID" value="TYQ03716.1"/>
    <property type="molecule type" value="Genomic_DNA"/>
</dbReference>
<accession>A0A652YNP9</accession>